<organism evidence="1 2">
    <name type="scientific">Paramecium sonneborni</name>
    <dbReference type="NCBI Taxonomy" id="65129"/>
    <lineage>
        <taxon>Eukaryota</taxon>
        <taxon>Sar</taxon>
        <taxon>Alveolata</taxon>
        <taxon>Ciliophora</taxon>
        <taxon>Intramacronucleata</taxon>
        <taxon>Oligohymenophorea</taxon>
        <taxon>Peniculida</taxon>
        <taxon>Parameciidae</taxon>
        <taxon>Paramecium</taxon>
    </lineage>
</organism>
<evidence type="ECO:0000313" key="1">
    <source>
        <dbReference type="EMBL" id="CAD8089994.1"/>
    </source>
</evidence>
<evidence type="ECO:0000313" key="2">
    <source>
        <dbReference type="Proteomes" id="UP000692954"/>
    </source>
</evidence>
<gene>
    <name evidence="1" type="ORF">PSON_ATCC_30995.1.T0550093</name>
</gene>
<protein>
    <submittedName>
        <fullName evidence="1">Uncharacterized protein</fullName>
    </submittedName>
</protein>
<keyword evidence="2" id="KW-1185">Reference proteome</keyword>
<name>A0A8S1NSQ7_9CILI</name>
<dbReference type="EMBL" id="CAJJDN010000055">
    <property type="protein sequence ID" value="CAD8089994.1"/>
    <property type="molecule type" value="Genomic_DNA"/>
</dbReference>
<proteinExistence type="predicted"/>
<dbReference type="AlphaFoldDB" id="A0A8S1NSQ7"/>
<comment type="caution">
    <text evidence="1">The sequence shown here is derived from an EMBL/GenBank/DDBJ whole genome shotgun (WGS) entry which is preliminary data.</text>
</comment>
<dbReference type="Proteomes" id="UP000692954">
    <property type="component" value="Unassembled WGS sequence"/>
</dbReference>
<sequence>MLTIYKGADILYKEFGGLTKFRIYSYKNDFKEILKLIHQTYVNKNDQSIMEKSKVNNIIGLTIRSITFKENIIYNGIMKRSLNKYQDNKYSSF</sequence>
<accession>A0A8S1NSQ7</accession>
<reference evidence="1" key="1">
    <citation type="submission" date="2021-01" db="EMBL/GenBank/DDBJ databases">
        <authorList>
            <consortium name="Genoscope - CEA"/>
            <person name="William W."/>
        </authorList>
    </citation>
    <scope>NUCLEOTIDE SEQUENCE</scope>
</reference>